<evidence type="ECO:0000256" key="7">
    <source>
        <dbReference type="ARBA" id="ARBA00023002"/>
    </source>
</evidence>
<evidence type="ECO:0000313" key="12">
    <source>
        <dbReference type="Proteomes" id="UP000235330"/>
    </source>
</evidence>
<feature type="domain" description="FAD/NAD(P)-binding" evidence="9">
    <location>
        <begin position="3"/>
        <end position="280"/>
    </location>
</feature>
<dbReference type="EMBL" id="MCWU01000018">
    <property type="protein sequence ID" value="PMJ67468.1"/>
    <property type="molecule type" value="Genomic_DNA"/>
</dbReference>
<organism evidence="11 12">
    <name type="scientific">Vibrio splendidus</name>
    <dbReference type="NCBI Taxonomy" id="29497"/>
    <lineage>
        <taxon>Bacteria</taxon>
        <taxon>Pseudomonadati</taxon>
        <taxon>Pseudomonadota</taxon>
        <taxon>Gammaproteobacteria</taxon>
        <taxon>Vibrionales</taxon>
        <taxon>Vibrionaceae</taxon>
        <taxon>Vibrio</taxon>
    </lineage>
</organism>
<dbReference type="PANTHER" id="PTHR43429">
    <property type="entry name" value="PYRIDINE NUCLEOTIDE-DISULFIDE OXIDOREDUCTASE DOMAIN-CONTAINING"/>
    <property type="match status" value="1"/>
</dbReference>
<name>A0A2N7FDT3_VIBSP</name>
<comment type="caution">
    <text evidence="11">The sequence shown here is derived from an EMBL/GenBank/DDBJ whole genome shotgun (WGS) entry which is preliminary data.</text>
</comment>
<accession>A0A2N7FDT3</accession>
<dbReference type="PRINTS" id="PR00368">
    <property type="entry name" value="FADPNR"/>
</dbReference>
<comment type="similarity">
    <text evidence="3">Belongs to the FAD-dependent oxidoreductase family.</text>
</comment>
<keyword evidence="4" id="KW-0963">Cytoplasm</keyword>
<evidence type="ECO:0000256" key="5">
    <source>
        <dbReference type="ARBA" id="ARBA00022630"/>
    </source>
</evidence>
<evidence type="ECO:0000256" key="4">
    <source>
        <dbReference type="ARBA" id="ARBA00022490"/>
    </source>
</evidence>
<dbReference type="InterPro" id="IPR050260">
    <property type="entry name" value="FAD-bd_OxRdtase"/>
</dbReference>
<gene>
    <name evidence="11" type="ORF">BCU17_17010</name>
</gene>
<dbReference type="SUPFAM" id="SSF51905">
    <property type="entry name" value="FAD/NAD(P)-binding domain"/>
    <property type="match status" value="1"/>
</dbReference>
<keyword evidence="5" id="KW-0285">Flavoprotein</keyword>
<evidence type="ECO:0000313" key="11">
    <source>
        <dbReference type="EMBL" id="PMJ67468.1"/>
    </source>
</evidence>
<dbReference type="Gene3D" id="3.50.50.60">
    <property type="entry name" value="FAD/NAD(P)-binding domain"/>
    <property type="match status" value="2"/>
</dbReference>
<evidence type="ECO:0000256" key="1">
    <source>
        <dbReference type="ARBA" id="ARBA00001974"/>
    </source>
</evidence>
<dbReference type="Pfam" id="PF07992">
    <property type="entry name" value="Pyr_redox_2"/>
    <property type="match status" value="1"/>
</dbReference>
<sequence>MSNIVIVGGGFAALQTIKMVRKIDQDVAITMITADAGVEYSKPNLSHAFSQAQTPQALAVNNAQQLAEQYNVVIKTGVLVNEIDTKQQCVHVDGQTIHYSKLVLATGATPFIPPAEGLKHSATITLNSLEEFEKHKAEVDDATRITVIGGGLIGVELAFDLQTAGKDVTIIEPASYLLNSLVPPFVSLELERELTKSGVTVETDSAICRATYLNDGVRLQTTASRLIRADTVIAAAGLRPNTALATQAGIEVNKGIVVDDTLKTSAHNVYAIGDCAEIEGRVMAYLQPAILSANVLAQQLLREEKNFSIVEEKLSMTKTKFSLPHMITKVKTPSYPIQLAGRDIHTAQSWETRFEPNGLIAKGFNEDNQLVGFIVTGEHTKAAFPLLKELQASSPA</sequence>
<dbReference type="InterPro" id="IPR023753">
    <property type="entry name" value="FAD/NAD-binding_dom"/>
</dbReference>
<evidence type="ECO:0000259" key="10">
    <source>
        <dbReference type="Pfam" id="PF18113"/>
    </source>
</evidence>
<evidence type="ECO:0000256" key="8">
    <source>
        <dbReference type="ARBA" id="ARBA00023027"/>
    </source>
</evidence>
<proteinExistence type="inferred from homology"/>
<dbReference type="InterPro" id="IPR041364">
    <property type="entry name" value="Rbx-bd"/>
</dbReference>
<evidence type="ECO:0000256" key="3">
    <source>
        <dbReference type="ARBA" id="ARBA00006442"/>
    </source>
</evidence>
<evidence type="ECO:0000256" key="6">
    <source>
        <dbReference type="ARBA" id="ARBA00022827"/>
    </source>
</evidence>
<protein>
    <submittedName>
        <fullName evidence="11">Nitric oxide reductase</fullName>
    </submittedName>
</protein>
<dbReference type="AlphaFoldDB" id="A0A2N7FDT3"/>
<dbReference type="PANTHER" id="PTHR43429:SF3">
    <property type="entry name" value="NITRITE REDUCTASE [NAD(P)H]"/>
    <property type="match status" value="1"/>
</dbReference>
<keyword evidence="8" id="KW-0520">NAD</keyword>
<dbReference type="InterPro" id="IPR036188">
    <property type="entry name" value="FAD/NAD-bd_sf"/>
</dbReference>
<dbReference type="NCBIfam" id="NF003437">
    <property type="entry name" value="PRK04965.1"/>
    <property type="match status" value="1"/>
</dbReference>
<dbReference type="PRINTS" id="PR00411">
    <property type="entry name" value="PNDRDTASEI"/>
</dbReference>
<keyword evidence="6" id="KW-0274">FAD</keyword>
<evidence type="ECO:0000259" key="9">
    <source>
        <dbReference type="Pfam" id="PF07992"/>
    </source>
</evidence>
<feature type="domain" description="Rubredoxin binding" evidence="10">
    <location>
        <begin position="322"/>
        <end position="390"/>
    </location>
</feature>
<comment type="subcellular location">
    <subcellularLocation>
        <location evidence="2">Cytoplasm</location>
    </subcellularLocation>
</comment>
<keyword evidence="7" id="KW-0560">Oxidoreductase</keyword>
<dbReference type="GO" id="GO:0016491">
    <property type="term" value="F:oxidoreductase activity"/>
    <property type="evidence" value="ECO:0007669"/>
    <property type="project" value="UniProtKB-KW"/>
</dbReference>
<dbReference type="RefSeq" id="WP_102516163.1">
    <property type="nucleotide sequence ID" value="NZ_CAWNSM010000018.1"/>
</dbReference>
<dbReference type="Pfam" id="PF18113">
    <property type="entry name" value="Rbx_binding"/>
    <property type="match status" value="1"/>
</dbReference>
<reference evidence="12" key="1">
    <citation type="submission" date="2016-07" db="EMBL/GenBank/DDBJ databases">
        <title>Nontailed viruses are major unrecognized killers of bacteria in the ocean.</title>
        <authorList>
            <person name="Kauffman K."/>
            <person name="Hussain F."/>
            <person name="Yang J."/>
            <person name="Arevalo P."/>
            <person name="Brown J."/>
            <person name="Cutler M."/>
            <person name="Kelly L."/>
            <person name="Polz M.F."/>
        </authorList>
    </citation>
    <scope>NUCLEOTIDE SEQUENCE [LARGE SCALE GENOMIC DNA]</scope>
    <source>
        <strain evidence="12">10N.261.55.E11</strain>
    </source>
</reference>
<comment type="cofactor">
    <cofactor evidence="1">
        <name>FAD</name>
        <dbReference type="ChEBI" id="CHEBI:57692"/>
    </cofactor>
</comment>
<dbReference type="Gene3D" id="3.30.390.120">
    <property type="match status" value="1"/>
</dbReference>
<dbReference type="GO" id="GO:0005737">
    <property type="term" value="C:cytoplasm"/>
    <property type="evidence" value="ECO:0007669"/>
    <property type="project" value="UniProtKB-SubCell"/>
</dbReference>
<evidence type="ECO:0000256" key="2">
    <source>
        <dbReference type="ARBA" id="ARBA00004496"/>
    </source>
</evidence>
<dbReference type="Proteomes" id="UP000235330">
    <property type="component" value="Unassembled WGS sequence"/>
</dbReference>